<dbReference type="OrthoDB" id="9807055at2"/>
<evidence type="ECO:0000256" key="2">
    <source>
        <dbReference type="ARBA" id="ARBA00022670"/>
    </source>
</evidence>
<dbReference type="InterPro" id="IPR000064">
    <property type="entry name" value="NLP_P60_dom"/>
</dbReference>
<evidence type="ECO:0000259" key="8">
    <source>
        <dbReference type="PROSITE" id="PS51935"/>
    </source>
</evidence>
<sequence length="215" mass="24073">MRKNKFLTAICMLSAFVGSNLHAKTSKTKKVSKPKTSHKPVNNKKSHSGSNTGIYGISSNNKNALIETKMTELRQRHAKAMASGSAQERRKAAVERKLLTSYSKWRGTKYAWGGDSKKGIDCSALTRRVYREAFNKELPRVSQQQIKKGTRVSAKNLKSGDIVYFTPENRTSHTAVYVGNSLFINASSSKGVVMSSLKSPYWRKYFKYGVRAHNT</sequence>
<keyword evidence="4" id="KW-0378">Hydrolase</keyword>
<keyword evidence="3 7" id="KW-0732">Signal</keyword>
<feature type="chain" id="PRO_5044617027" evidence="7">
    <location>
        <begin position="24"/>
        <end position="215"/>
    </location>
</feature>
<evidence type="ECO:0000313" key="9">
    <source>
        <dbReference type="EMBL" id="BBM46244.1"/>
    </source>
</evidence>
<feature type="signal peptide" evidence="7">
    <location>
        <begin position="1"/>
        <end position="23"/>
    </location>
</feature>
<reference evidence="9 12" key="1">
    <citation type="submission" date="2019-07" db="EMBL/GenBank/DDBJ databases">
        <title>Complete Genome Sequence of Leptotrichia trevisanii Strain JMUB3870.</title>
        <authorList>
            <person name="Watanabe S."/>
            <person name="Cui L."/>
        </authorList>
    </citation>
    <scope>NUCLEOTIDE SEQUENCE [LARGE SCALE GENOMIC DNA]</scope>
    <source>
        <strain evidence="9 12">JMUB3870</strain>
    </source>
</reference>
<evidence type="ECO:0000313" key="10">
    <source>
        <dbReference type="EMBL" id="BBM53490.1"/>
    </source>
</evidence>
<comment type="similarity">
    <text evidence="1">Belongs to the peptidase C40 family.</text>
</comment>
<dbReference type="InterPro" id="IPR038765">
    <property type="entry name" value="Papain-like_cys_pep_sf"/>
</dbReference>
<evidence type="ECO:0000256" key="3">
    <source>
        <dbReference type="ARBA" id="ARBA00022729"/>
    </source>
</evidence>
<dbReference type="STRING" id="1122173.GCA_000482505_01344"/>
<keyword evidence="5" id="KW-0788">Thiol protease</keyword>
<dbReference type="Gene3D" id="3.90.1720.10">
    <property type="entry name" value="endopeptidase domain like (from Nostoc punctiforme)"/>
    <property type="match status" value="1"/>
</dbReference>
<dbReference type="GO" id="GO:0006508">
    <property type="term" value="P:proteolysis"/>
    <property type="evidence" value="ECO:0007669"/>
    <property type="project" value="UniProtKB-KW"/>
</dbReference>
<keyword evidence="2" id="KW-0645">Protease</keyword>
<name>A0A510K3Z4_9FUSO</name>
<dbReference type="AlphaFoldDB" id="A0A510K3Z4"/>
<dbReference type="PROSITE" id="PS51935">
    <property type="entry name" value="NLPC_P60"/>
    <property type="match status" value="1"/>
</dbReference>
<accession>A0A510K3Z4</accession>
<evidence type="ECO:0000256" key="6">
    <source>
        <dbReference type="SAM" id="MobiDB-lite"/>
    </source>
</evidence>
<dbReference type="SUPFAM" id="SSF54001">
    <property type="entry name" value="Cysteine proteinases"/>
    <property type="match status" value="1"/>
</dbReference>
<gene>
    <name evidence="9" type="ORF">JMUB3870_2381</name>
    <name evidence="10" type="ORF">JMUB3935_2487</name>
</gene>
<dbReference type="EMBL" id="AP019840">
    <property type="protein sequence ID" value="BBM53490.1"/>
    <property type="molecule type" value="Genomic_DNA"/>
</dbReference>
<reference evidence="10 11" key="2">
    <citation type="submission" date="2019-07" db="EMBL/GenBank/DDBJ databases">
        <title>Complete Genome Sequence of Leptotrichia trevisanii Strain JMUB3935.</title>
        <authorList>
            <person name="Watanabe S."/>
            <person name="Cui L."/>
        </authorList>
    </citation>
    <scope>NUCLEOTIDE SEQUENCE [LARGE SCALE GENOMIC DNA]</scope>
    <source>
        <strain evidence="10 11">JMUB3935</strain>
    </source>
</reference>
<evidence type="ECO:0000256" key="1">
    <source>
        <dbReference type="ARBA" id="ARBA00007074"/>
    </source>
</evidence>
<dbReference type="PANTHER" id="PTHR47360">
    <property type="entry name" value="MUREIN DD-ENDOPEPTIDASE MEPS/MUREIN LD-CARBOXYPEPTIDASE"/>
    <property type="match status" value="1"/>
</dbReference>
<evidence type="ECO:0000256" key="4">
    <source>
        <dbReference type="ARBA" id="ARBA00022801"/>
    </source>
</evidence>
<evidence type="ECO:0000313" key="12">
    <source>
        <dbReference type="Proteomes" id="UP000422644"/>
    </source>
</evidence>
<evidence type="ECO:0000256" key="7">
    <source>
        <dbReference type="SAM" id="SignalP"/>
    </source>
</evidence>
<proteinExistence type="inferred from homology"/>
<dbReference type="Proteomes" id="UP000321378">
    <property type="component" value="Chromosome"/>
</dbReference>
<feature type="domain" description="NlpC/P60" evidence="8">
    <location>
        <begin position="92"/>
        <end position="213"/>
    </location>
</feature>
<dbReference type="GO" id="GO:0008234">
    <property type="term" value="F:cysteine-type peptidase activity"/>
    <property type="evidence" value="ECO:0007669"/>
    <property type="project" value="UniProtKB-KW"/>
</dbReference>
<dbReference type="Proteomes" id="UP000422644">
    <property type="component" value="Chromosome"/>
</dbReference>
<organism evidence="9 12">
    <name type="scientific">Leptotrichia trevisanii</name>
    <dbReference type="NCBI Taxonomy" id="109328"/>
    <lineage>
        <taxon>Bacteria</taxon>
        <taxon>Fusobacteriati</taxon>
        <taxon>Fusobacteriota</taxon>
        <taxon>Fusobacteriia</taxon>
        <taxon>Fusobacteriales</taxon>
        <taxon>Leptotrichiaceae</taxon>
        <taxon>Leptotrichia</taxon>
    </lineage>
</organism>
<dbReference type="InterPro" id="IPR052062">
    <property type="entry name" value="Murein_DD/LD_carboxypeptidase"/>
</dbReference>
<dbReference type="Pfam" id="PF00877">
    <property type="entry name" value="NLPC_P60"/>
    <property type="match status" value="1"/>
</dbReference>
<feature type="compositionally biased region" description="Basic residues" evidence="6">
    <location>
        <begin position="24"/>
        <end position="47"/>
    </location>
</feature>
<keyword evidence="12" id="KW-1185">Reference proteome</keyword>
<dbReference type="RefSeq" id="WP_026749444.1">
    <property type="nucleotide sequence ID" value="NZ_AP019831.1"/>
</dbReference>
<feature type="region of interest" description="Disordered" evidence="6">
    <location>
        <begin position="24"/>
        <end position="54"/>
    </location>
</feature>
<dbReference type="PANTHER" id="PTHR47360:SF1">
    <property type="entry name" value="ENDOPEPTIDASE NLPC-RELATED"/>
    <property type="match status" value="1"/>
</dbReference>
<protein>
    <submittedName>
        <fullName evidence="9">NLP/P60 protein</fullName>
    </submittedName>
</protein>
<evidence type="ECO:0000256" key="5">
    <source>
        <dbReference type="ARBA" id="ARBA00022807"/>
    </source>
</evidence>
<dbReference type="EMBL" id="AP019831">
    <property type="protein sequence ID" value="BBM46244.1"/>
    <property type="molecule type" value="Genomic_DNA"/>
</dbReference>
<evidence type="ECO:0000313" key="11">
    <source>
        <dbReference type="Proteomes" id="UP000321378"/>
    </source>
</evidence>